<proteinExistence type="predicted"/>
<accession>B9RFK3</accession>
<name>B9RFK3_RICCO</name>
<keyword evidence="2" id="KW-1185">Reference proteome</keyword>
<reference evidence="2" key="1">
    <citation type="journal article" date="2010" name="Nat. Biotechnol.">
        <title>Draft genome sequence of the oilseed species Ricinus communis.</title>
        <authorList>
            <person name="Chan A.P."/>
            <person name="Crabtree J."/>
            <person name="Zhao Q."/>
            <person name="Lorenzi H."/>
            <person name="Orvis J."/>
            <person name="Puiu D."/>
            <person name="Melake-Berhan A."/>
            <person name="Jones K.M."/>
            <person name="Redman J."/>
            <person name="Chen G."/>
            <person name="Cahoon E.B."/>
            <person name="Gedil M."/>
            <person name="Stanke M."/>
            <person name="Haas B.J."/>
            <person name="Wortman J.R."/>
            <person name="Fraser-Liggett C.M."/>
            <person name="Ravel J."/>
            <person name="Rabinowicz P.D."/>
        </authorList>
    </citation>
    <scope>NUCLEOTIDE SEQUENCE [LARGE SCALE GENOMIC DNA]</scope>
    <source>
        <strain evidence="2">cv. Hale</strain>
    </source>
</reference>
<dbReference type="EMBL" id="EQ973777">
    <property type="protein sequence ID" value="EEF49974.1"/>
    <property type="molecule type" value="Genomic_DNA"/>
</dbReference>
<evidence type="ECO:0000313" key="1">
    <source>
        <dbReference type="EMBL" id="EEF49974.1"/>
    </source>
</evidence>
<gene>
    <name evidence="1" type="ORF">RCOM_1435480</name>
</gene>
<dbReference type="Proteomes" id="UP000008311">
    <property type="component" value="Unassembled WGS sequence"/>
</dbReference>
<evidence type="ECO:0000313" key="2">
    <source>
        <dbReference type="Proteomes" id="UP000008311"/>
    </source>
</evidence>
<sequence>MGFVPFGLVVKKKNREVGRDKEGGGDSSFMAPKTLWAFYGWSDYSVRMTCWNVWFYGAAVRTMVEKLVDFSVWLGLKARN</sequence>
<organism evidence="1 2">
    <name type="scientific">Ricinus communis</name>
    <name type="common">Castor bean</name>
    <dbReference type="NCBI Taxonomy" id="3988"/>
    <lineage>
        <taxon>Eukaryota</taxon>
        <taxon>Viridiplantae</taxon>
        <taxon>Streptophyta</taxon>
        <taxon>Embryophyta</taxon>
        <taxon>Tracheophyta</taxon>
        <taxon>Spermatophyta</taxon>
        <taxon>Magnoliopsida</taxon>
        <taxon>eudicotyledons</taxon>
        <taxon>Gunneridae</taxon>
        <taxon>Pentapetalae</taxon>
        <taxon>rosids</taxon>
        <taxon>fabids</taxon>
        <taxon>Malpighiales</taxon>
        <taxon>Euphorbiaceae</taxon>
        <taxon>Acalyphoideae</taxon>
        <taxon>Acalypheae</taxon>
        <taxon>Ricinus</taxon>
    </lineage>
</organism>
<dbReference type="AlphaFoldDB" id="B9RFK3"/>
<dbReference type="InParanoid" id="B9RFK3"/>
<protein>
    <submittedName>
        <fullName evidence="1">Uncharacterized protein</fullName>
    </submittedName>
</protein>